<dbReference type="Proteomes" id="UP001303160">
    <property type="component" value="Unassembled WGS sequence"/>
</dbReference>
<dbReference type="GO" id="GO:0046872">
    <property type="term" value="F:metal ion binding"/>
    <property type="evidence" value="ECO:0007669"/>
    <property type="project" value="UniProtKB-KW"/>
</dbReference>
<accession>A0AAN6XF40</accession>
<reference evidence="6" key="1">
    <citation type="journal article" date="2023" name="Mol. Phylogenet. Evol.">
        <title>Genome-scale phylogeny and comparative genomics of the fungal order Sordariales.</title>
        <authorList>
            <person name="Hensen N."/>
            <person name="Bonometti L."/>
            <person name="Westerberg I."/>
            <person name="Brannstrom I.O."/>
            <person name="Guillou S."/>
            <person name="Cros-Aarteil S."/>
            <person name="Calhoun S."/>
            <person name="Haridas S."/>
            <person name="Kuo A."/>
            <person name="Mondo S."/>
            <person name="Pangilinan J."/>
            <person name="Riley R."/>
            <person name="LaButti K."/>
            <person name="Andreopoulos B."/>
            <person name="Lipzen A."/>
            <person name="Chen C."/>
            <person name="Yan M."/>
            <person name="Daum C."/>
            <person name="Ng V."/>
            <person name="Clum A."/>
            <person name="Steindorff A."/>
            <person name="Ohm R.A."/>
            <person name="Martin F."/>
            <person name="Silar P."/>
            <person name="Natvig D.O."/>
            <person name="Lalanne C."/>
            <person name="Gautier V."/>
            <person name="Ament-Velasquez S.L."/>
            <person name="Kruys A."/>
            <person name="Hutchinson M.I."/>
            <person name="Powell A.J."/>
            <person name="Barry K."/>
            <person name="Miller A.N."/>
            <person name="Grigoriev I.V."/>
            <person name="Debuchy R."/>
            <person name="Gladieux P."/>
            <person name="Hiltunen Thoren M."/>
            <person name="Johannesson H."/>
        </authorList>
    </citation>
    <scope>NUCLEOTIDE SEQUENCE</scope>
    <source>
        <strain evidence="6">CBS 315.58</strain>
    </source>
</reference>
<dbReference type="GO" id="GO:0010436">
    <property type="term" value="F:carotenoid dioxygenase activity"/>
    <property type="evidence" value="ECO:0007669"/>
    <property type="project" value="TreeGrafter"/>
</dbReference>
<evidence type="ECO:0000256" key="2">
    <source>
        <dbReference type="ARBA" id="ARBA00022723"/>
    </source>
</evidence>
<dbReference type="PANTHER" id="PTHR10543:SF89">
    <property type="entry name" value="CAROTENOID 9,10(9',10')-CLEAVAGE DIOXYGENASE 1"/>
    <property type="match status" value="1"/>
</dbReference>
<proteinExistence type="inferred from homology"/>
<comment type="cofactor">
    <cofactor evidence="5">
        <name>Fe(2+)</name>
        <dbReference type="ChEBI" id="CHEBI:29033"/>
    </cofactor>
    <text evidence="5">Binds 1 Fe(2+) ion per subunit.</text>
</comment>
<protein>
    <submittedName>
        <fullName evidence="6">Retinal pigment epithelial membrane protein-domain-containing protein</fullName>
    </submittedName>
</protein>
<keyword evidence="4 5" id="KW-0408">Iron</keyword>
<evidence type="ECO:0000256" key="5">
    <source>
        <dbReference type="PIRSR" id="PIRSR604294-1"/>
    </source>
</evidence>
<dbReference type="AlphaFoldDB" id="A0AAN6XF40"/>
<keyword evidence="3" id="KW-0560">Oxidoreductase</keyword>
<evidence type="ECO:0000313" key="6">
    <source>
        <dbReference type="EMBL" id="KAK4198988.1"/>
    </source>
</evidence>
<evidence type="ECO:0000256" key="1">
    <source>
        <dbReference type="ARBA" id="ARBA00006787"/>
    </source>
</evidence>
<dbReference type="Pfam" id="PF03055">
    <property type="entry name" value="RPE65"/>
    <property type="match status" value="1"/>
</dbReference>
<keyword evidence="2 5" id="KW-0479">Metal-binding</keyword>
<sequence>MFPGHVSNAFEDTAGNLVLDISLSDKNVFFWWPDAQGNAPEPSSIVSQLKRFVINPKSSDLNLADPEVLQEDNSEFYRIHDRFATKPYRHCFYDMLNTALGTDFPAIAHQLGGGYPLYNSLGHLDLETRNVEVYFPGRTHMVQEPVFIPRRSGGDEQLCHDVKRVAFAGHKGFYSSQSGNSAACVIEARATWKLGG</sequence>
<comment type="caution">
    <text evidence="6">The sequence shown here is derived from an EMBL/GenBank/DDBJ whole genome shotgun (WGS) entry which is preliminary data.</text>
</comment>
<evidence type="ECO:0000313" key="7">
    <source>
        <dbReference type="Proteomes" id="UP001303160"/>
    </source>
</evidence>
<evidence type="ECO:0000256" key="4">
    <source>
        <dbReference type="ARBA" id="ARBA00023004"/>
    </source>
</evidence>
<dbReference type="PANTHER" id="PTHR10543">
    <property type="entry name" value="BETA-CAROTENE DIOXYGENASE"/>
    <property type="match status" value="1"/>
</dbReference>
<name>A0AAN6XF40_9PEZI</name>
<organism evidence="6 7">
    <name type="scientific">Triangularia verruculosa</name>
    <dbReference type="NCBI Taxonomy" id="2587418"/>
    <lineage>
        <taxon>Eukaryota</taxon>
        <taxon>Fungi</taxon>
        <taxon>Dikarya</taxon>
        <taxon>Ascomycota</taxon>
        <taxon>Pezizomycotina</taxon>
        <taxon>Sordariomycetes</taxon>
        <taxon>Sordariomycetidae</taxon>
        <taxon>Sordariales</taxon>
        <taxon>Podosporaceae</taxon>
        <taxon>Triangularia</taxon>
    </lineage>
</organism>
<dbReference type="InterPro" id="IPR004294">
    <property type="entry name" value="Carotenoid_Oase"/>
</dbReference>
<feature type="binding site" evidence="5">
    <location>
        <position position="5"/>
    </location>
    <ligand>
        <name>Fe cation</name>
        <dbReference type="ChEBI" id="CHEBI:24875"/>
        <note>catalytic</note>
    </ligand>
</feature>
<keyword evidence="7" id="KW-1185">Reference proteome</keyword>
<reference evidence="6" key="2">
    <citation type="submission" date="2023-05" db="EMBL/GenBank/DDBJ databases">
        <authorList>
            <consortium name="Lawrence Berkeley National Laboratory"/>
            <person name="Steindorff A."/>
            <person name="Hensen N."/>
            <person name="Bonometti L."/>
            <person name="Westerberg I."/>
            <person name="Brannstrom I.O."/>
            <person name="Guillou S."/>
            <person name="Cros-Aarteil S."/>
            <person name="Calhoun S."/>
            <person name="Haridas S."/>
            <person name="Kuo A."/>
            <person name="Mondo S."/>
            <person name="Pangilinan J."/>
            <person name="Riley R."/>
            <person name="Labutti K."/>
            <person name="Andreopoulos B."/>
            <person name="Lipzen A."/>
            <person name="Chen C."/>
            <person name="Yanf M."/>
            <person name="Daum C."/>
            <person name="Ng V."/>
            <person name="Clum A."/>
            <person name="Ohm R."/>
            <person name="Martin F."/>
            <person name="Silar P."/>
            <person name="Natvig D."/>
            <person name="Lalanne C."/>
            <person name="Gautier V."/>
            <person name="Ament-Velasquez S.L."/>
            <person name="Kruys A."/>
            <person name="Hutchinson M.I."/>
            <person name="Powell A.J."/>
            <person name="Barry K."/>
            <person name="Miller A.N."/>
            <person name="Grigoriev I.V."/>
            <person name="Debuchy R."/>
            <person name="Gladieux P."/>
            <person name="Thoren M.H."/>
            <person name="Johannesson H."/>
        </authorList>
    </citation>
    <scope>NUCLEOTIDE SEQUENCE</scope>
    <source>
        <strain evidence="6">CBS 315.58</strain>
    </source>
</reference>
<dbReference type="EMBL" id="MU863938">
    <property type="protein sequence ID" value="KAK4198988.1"/>
    <property type="molecule type" value="Genomic_DNA"/>
</dbReference>
<evidence type="ECO:0000256" key="3">
    <source>
        <dbReference type="ARBA" id="ARBA00023002"/>
    </source>
</evidence>
<gene>
    <name evidence="6" type="ORF">QBC40DRAFT_255540</name>
</gene>
<comment type="similarity">
    <text evidence="1">Belongs to the carotenoid oxygenase family.</text>
</comment>
<dbReference type="GO" id="GO:0016121">
    <property type="term" value="P:carotene catabolic process"/>
    <property type="evidence" value="ECO:0007669"/>
    <property type="project" value="TreeGrafter"/>
</dbReference>